<feature type="active site" evidence="6">
    <location>
        <position position="391"/>
    </location>
</feature>
<gene>
    <name evidence="7" type="ORF">C8N35_11412</name>
</gene>
<keyword evidence="2" id="KW-0489">Methyltransferase</keyword>
<keyword evidence="4" id="KW-0949">S-adenosyl-L-methionine</keyword>
<evidence type="ECO:0000256" key="4">
    <source>
        <dbReference type="ARBA" id="ARBA00022691"/>
    </source>
</evidence>
<sequence>MLEDLTVDAAVRARVLRNPIESTIKWGIRRVLRWVPTGSIVLAFPSGDTMRFGRPGNESEPFLRFRNYRSFAKIIRGGAIGFAEAYMDGDIDCSDLTGLFRFFLRNRADFEHNMRMLSRARRIDRLAHQMRRNSRRGSRRNIAEHYDLGNAFYRLWLDPTMLYSSGLYADGIDTLEEAQTAKLQRILDLLDLAGGEKILEVGSGWGAFAIEAAATRAASVTGLTLSHEQLAHARERTRDAGLDAACDFRLQDYRDVTGTFDRIVSIEMIEAVGEAYWPQYFTVLRDRLKPGGTAVIQAITIKEERFGHYRNSTDFIQRHVFPGGMLPTPGIMETQAKAAGLTLDLSERFGLSYARTLHEWARRFEAAWPEITKLGFDGHFRRRWRYYLAYCEAGFLEGAVDVGFYRLRKPS</sequence>
<dbReference type="GO" id="GO:0008610">
    <property type="term" value="P:lipid biosynthetic process"/>
    <property type="evidence" value="ECO:0007669"/>
    <property type="project" value="InterPro"/>
</dbReference>
<dbReference type="InterPro" id="IPR050723">
    <property type="entry name" value="CFA/CMAS"/>
</dbReference>
<keyword evidence="5" id="KW-0443">Lipid metabolism</keyword>
<dbReference type="OrthoDB" id="9782855at2"/>
<dbReference type="SUPFAM" id="SSF53335">
    <property type="entry name" value="S-adenosyl-L-methionine-dependent methyltransferases"/>
    <property type="match status" value="1"/>
</dbReference>
<evidence type="ECO:0000256" key="6">
    <source>
        <dbReference type="PIRSR" id="PIRSR003085-1"/>
    </source>
</evidence>
<proteinExistence type="inferred from homology"/>
<dbReference type="Gene3D" id="3.40.50.150">
    <property type="entry name" value="Vaccinia Virus protein VP39"/>
    <property type="match status" value="1"/>
</dbReference>
<organism evidence="7 8">
    <name type="scientific">Breoghania corrubedonensis</name>
    <dbReference type="NCBI Taxonomy" id="665038"/>
    <lineage>
        <taxon>Bacteria</taxon>
        <taxon>Pseudomonadati</taxon>
        <taxon>Pseudomonadota</taxon>
        <taxon>Alphaproteobacteria</taxon>
        <taxon>Hyphomicrobiales</taxon>
        <taxon>Stappiaceae</taxon>
        <taxon>Breoghania</taxon>
    </lineage>
</organism>
<accession>A0A2T5USA9</accession>
<protein>
    <submittedName>
        <fullName evidence="7">Cyclopropane-fatty-acyl-phospholipid synthase</fullName>
    </submittedName>
</protein>
<dbReference type="PANTHER" id="PTHR43667:SF2">
    <property type="entry name" value="FATTY ACID C-METHYL TRANSFERASE"/>
    <property type="match status" value="1"/>
</dbReference>
<evidence type="ECO:0000256" key="3">
    <source>
        <dbReference type="ARBA" id="ARBA00022679"/>
    </source>
</evidence>
<comment type="caution">
    <text evidence="7">The sequence shown here is derived from an EMBL/GenBank/DDBJ whole genome shotgun (WGS) entry which is preliminary data.</text>
</comment>
<dbReference type="EMBL" id="QAYG01000014">
    <property type="protein sequence ID" value="PTW54331.1"/>
    <property type="molecule type" value="Genomic_DNA"/>
</dbReference>
<dbReference type="InterPro" id="IPR003333">
    <property type="entry name" value="CMAS"/>
</dbReference>
<dbReference type="CDD" id="cd02440">
    <property type="entry name" value="AdoMet_MTases"/>
    <property type="match status" value="1"/>
</dbReference>
<dbReference type="InterPro" id="IPR029063">
    <property type="entry name" value="SAM-dependent_MTases_sf"/>
</dbReference>
<keyword evidence="8" id="KW-1185">Reference proteome</keyword>
<dbReference type="PANTHER" id="PTHR43667">
    <property type="entry name" value="CYCLOPROPANE-FATTY-ACYL-PHOSPHOLIPID SYNTHASE"/>
    <property type="match status" value="1"/>
</dbReference>
<evidence type="ECO:0000256" key="1">
    <source>
        <dbReference type="ARBA" id="ARBA00010815"/>
    </source>
</evidence>
<reference evidence="7 8" key="1">
    <citation type="submission" date="2018-04" db="EMBL/GenBank/DDBJ databases">
        <title>Genomic Encyclopedia of Archaeal and Bacterial Type Strains, Phase II (KMG-II): from individual species to whole genera.</title>
        <authorList>
            <person name="Goeker M."/>
        </authorList>
    </citation>
    <scope>NUCLEOTIDE SEQUENCE [LARGE SCALE GENOMIC DNA]</scope>
    <source>
        <strain evidence="7 8">DSM 23382</strain>
    </source>
</reference>
<comment type="similarity">
    <text evidence="1">Belongs to the CFA/CMAS family.</text>
</comment>
<evidence type="ECO:0000256" key="2">
    <source>
        <dbReference type="ARBA" id="ARBA00022603"/>
    </source>
</evidence>
<dbReference type="Proteomes" id="UP000244081">
    <property type="component" value="Unassembled WGS sequence"/>
</dbReference>
<evidence type="ECO:0000256" key="5">
    <source>
        <dbReference type="ARBA" id="ARBA00023098"/>
    </source>
</evidence>
<dbReference type="AlphaFoldDB" id="A0A2T5USA9"/>
<dbReference type="PIRSF" id="PIRSF003085">
    <property type="entry name" value="CMAS"/>
    <property type="match status" value="1"/>
</dbReference>
<dbReference type="GO" id="GO:0032259">
    <property type="term" value="P:methylation"/>
    <property type="evidence" value="ECO:0007669"/>
    <property type="project" value="UniProtKB-KW"/>
</dbReference>
<evidence type="ECO:0000313" key="8">
    <source>
        <dbReference type="Proteomes" id="UP000244081"/>
    </source>
</evidence>
<dbReference type="RefSeq" id="WP_107991955.1">
    <property type="nucleotide sequence ID" value="NZ_QAYG01000014.1"/>
</dbReference>
<dbReference type="GO" id="GO:0008168">
    <property type="term" value="F:methyltransferase activity"/>
    <property type="evidence" value="ECO:0007669"/>
    <property type="project" value="UniProtKB-KW"/>
</dbReference>
<dbReference type="Pfam" id="PF02353">
    <property type="entry name" value="CMAS"/>
    <property type="match status" value="1"/>
</dbReference>
<name>A0A2T5USA9_9HYPH</name>
<keyword evidence="3" id="KW-0808">Transferase</keyword>
<evidence type="ECO:0000313" key="7">
    <source>
        <dbReference type="EMBL" id="PTW54331.1"/>
    </source>
</evidence>